<evidence type="ECO:0000256" key="1">
    <source>
        <dbReference type="ARBA" id="ARBA00011900"/>
    </source>
</evidence>
<evidence type="ECO:0000256" key="2">
    <source>
        <dbReference type="ARBA" id="ARBA00022603"/>
    </source>
</evidence>
<evidence type="ECO:0000259" key="6">
    <source>
        <dbReference type="Pfam" id="PF20465"/>
    </source>
</evidence>
<reference evidence="9 10" key="1">
    <citation type="submission" date="2019-03" db="EMBL/GenBank/DDBJ databases">
        <title>Novel transposon Tn6433 accelerates the dissemination of tet(E) in Aeromonas from aerobic biofilm under oxytetracycline stress.</title>
        <authorList>
            <person name="Shi Y."/>
            <person name="Tian Z."/>
            <person name="Zhang Y."/>
            <person name="Zhang H."/>
            <person name="Yang M."/>
        </authorList>
    </citation>
    <scope>NUCLEOTIDE SEQUENCE [LARGE SCALE GENOMIC DNA]</scope>
    <source>
        <strain evidence="9 10">T5-8</strain>
    </source>
</reference>
<dbReference type="PANTHER" id="PTHR33841">
    <property type="entry name" value="DNA METHYLTRANSFERASE YEEA-RELATED"/>
    <property type="match status" value="1"/>
</dbReference>
<feature type="domain" description="MmeI-like N-terminal" evidence="5">
    <location>
        <begin position="1"/>
        <end position="162"/>
    </location>
</feature>
<dbReference type="Pfam" id="PF20464">
    <property type="entry name" value="MmeI_N"/>
    <property type="match status" value="1"/>
</dbReference>
<comment type="catalytic activity">
    <reaction evidence="4">
        <text>a 2'-deoxyadenosine in DNA + S-adenosyl-L-methionine = an N(6)-methyl-2'-deoxyadenosine in DNA + S-adenosyl-L-homocysteine + H(+)</text>
        <dbReference type="Rhea" id="RHEA:15197"/>
        <dbReference type="Rhea" id="RHEA-COMP:12418"/>
        <dbReference type="Rhea" id="RHEA-COMP:12419"/>
        <dbReference type="ChEBI" id="CHEBI:15378"/>
        <dbReference type="ChEBI" id="CHEBI:57856"/>
        <dbReference type="ChEBI" id="CHEBI:59789"/>
        <dbReference type="ChEBI" id="CHEBI:90615"/>
        <dbReference type="ChEBI" id="CHEBI:90616"/>
        <dbReference type="EC" id="2.1.1.72"/>
    </reaction>
</comment>
<feature type="domain" description="MmeI-like helicase spacer" evidence="6">
    <location>
        <begin position="175"/>
        <end position="252"/>
    </location>
</feature>
<dbReference type="Pfam" id="PF20465">
    <property type="entry name" value="MmeI_hel"/>
    <property type="match status" value="1"/>
</dbReference>
<dbReference type="InterPro" id="IPR046820">
    <property type="entry name" value="MmeI_TRD"/>
</dbReference>
<dbReference type="EC" id="2.1.1.72" evidence="1"/>
<dbReference type="Gene3D" id="3.40.50.150">
    <property type="entry name" value="Vaccinia Virus protein VP39"/>
    <property type="match status" value="1"/>
</dbReference>
<accession>A0AAE7AGX3</accession>
<organism evidence="9 10">
    <name type="scientific">Aeromonas media</name>
    <dbReference type="NCBI Taxonomy" id="651"/>
    <lineage>
        <taxon>Bacteria</taxon>
        <taxon>Pseudomonadati</taxon>
        <taxon>Pseudomonadota</taxon>
        <taxon>Gammaproteobacteria</taxon>
        <taxon>Aeromonadales</taxon>
        <taxon>Aeromonadaceae</taxon>
        <taxon>Aeromonas</taxon>
    </lineage>
</organism>
<keyword evidence="3" id="KW-0808">Transferase</keyword>
<dbReference type="Proteomes" id="UP000502006">
    <property type="component" value="Chromosome"/>
</dbReference>
<feature type="domain" description="MmeI-like DNA-methyltransferase" evidence="8">
    <location>
        <begin position="328"/>
        <end position="594"/>
    </location>
</feature>
<dbReference type="InterPro" id="IPR046817">
    <property type="entry name" value="MmeI_N"/>
</dbReference>
<sequence length="913" mass="103421">MNSVQIEENVKNLVKKVSNQEISKDDFVYELLLAYGHRKSVVSRVKSGERNLAKTAGEVILKRHLYFKPCTSNLFAEIDALKNGKTVATNKIRFVVVTDFSQLIAMDTKTQDTLDIELGQLAKHFDFFLPWAGMEKMVYRGENPADVKAAEKMADFFDHIKATNHPVNATKEQLHEMVVFLNRLLFCFFAEDTKIFSENQFTNLLNQHTQEDGSDLVGVFERLFDVLNTPAHQRNDLPKYLNDFPYVNGGLFKKQIKVPTFDAKARRMLLDSGTLDWSDINPDIFGSMIQGVADPETRSKMGMHYTSVSNIMKVIEPLFLNDLYEEFDKCNDNINKLKKLQVRLSRIKFFDPACGSGNFLIITYKEIRELEIEILKRIRELEGESDSGMMGLFDESHSAIRLDQFYGIELDDFAHEMAILSLWLVEHQMNMVFETEFGYTAPTLPLKQSGRIVAGNALQMDWELVVPADIEDEVYILGNPPYLGQRNHKEAHINDMDLVFSGLKNYKNLDYVTCWFIKAARYINGKQSFAFVTTNSICQGSQVGMLWPHLFGLGVSIKFAYEFFKWKNSARDNAGVMCTIIGLSKELKVERNIYTDSITKIAKYINPYIVDGGKTIVESKNKPISALPFMIGGNQPREGGFLILTNDEKEELISHTPNASKFIRPLVGTNEMLKSIPRWCIWIEDDEVEEAVSIPFIKARVDKVRSKRISGNTVEKNFINMPHRFVQVNTAQETQIVIPNVSTSRRKYVPIGLLSADCIVTNLAMMIPDGDLTTFGLVNSHLHMIWIKAVAGRLGDGLRYREFNFEVQFPIKNQAAFRSSSKTTCGCLNPKHLRGLKFSRFSTADSASAVTTLKSLPLGTYCRSRPLLFSFCPRSHALYGCAKYTCASSSAATRSCSTNSLPLSAVMVWTCAW</sequence>
<evidence type="ECO:0000256" key="4">
    <source>
        <dbReference type="ARBA" id="ARBA00047942"/>
    </source>
</evidence>
<proteinExistence type="predicted"/>
<dbReference type="AlphaFoldDB" id="A0AAE7AGX3"/>
<evidence type="ECO:0000259" key="5">
    <source>
        <dbReference type="Pfam" id="PF20464"/>
    </source>
</evidence>
<evidence type="ECO:0000259" key="8">
    <source>
        <dbReference type="Pfam" id="PF20473"/>
    </source>
</evidence>
<evidence type="ECO:0000256" key="3">
    <source>
        <dbReference type="ARBA" id="ARBA00022679"/>
    </source>
</evidence>
<evidence type="ECO:0000259" key="7">
    <source>
        <dbReference type="Pfam" id="PF20466"/>
    </source>
</evidence>
<name>A0AAE7AGX3_AERME</name>
<dbReference type="InterPro" id="IPR050953">
    <property type="entry name" value="N4_N6_ade-DNA_methylase"/>
</dbReference>
<dbReference type="SUPFAM" id="SSF53335">
    <property type="entry name" value="S-adenosyl-L-methionine-dependent methyltransferases"/>
    <property type="match status" value="1"/>
</dbReference>
<dbReference type="InterPro" id="IPR046816">
    <property type="entry name" value="MmeI_Mtase"/>
</dbReference>
<feature type="domain" description="MmeI-like target recognition" evidence="7">
    <location>
        <begin position="612"/>
        <end position="800"/>
    </location>
</feature>
<dbReference type="InterPro" id="IPR046819">
    <property type="entry name" value="MmeI_hel"/>
</dbReference>
<dbReference type="GO" id="GO:0032259">
    <property type="term" value="P:methylation"/>
    <property type="evidence" value="ECO:0007669"/>
    <property type="project" value="UniProtKB-KW"/>
</dbReference>
<keyword evidence="2 9" id="KW-0489">Methyltransferase</keyword>
<gene>
    <name evidence="9" type="ORF">E4186_09695</name>
</gene>
<dbReference type="PANTHER" id="PTHR33841:SF1">
    <property type="entry name" value="DNA METHYLTRANSFERASE A"/>
    <property type="match status" value="1"/>
</dbReference>
<dbReference type="InterPro" id="IPR029063">
    <property type="entry name" value="SAM-dependent_MTases_sf"/>
</dbReference>
<dbReference type="GO" id="GO:0009007">
    <property type="term" value="F:site-specific DNA-methyltransferase (adenine-specific) activity"/>
    <property type="evidence" value="ECO:0007669"/>
    <property type="project" value="UniProtKB-EC"/>
</dbReference>
<evidence type="ECO:0000313" key="9">
    <source>
        <dbReference type="EMBL" id="QJT30430.1"/>
    </source>
</evidence>
<evidence type="ECO:0000313" key="10">
    <source>
        <dbReference type="Proteomes" id="UP000502006"/>
    </source>
</evidence>
<protein>
    <recommendedName>
        <fullName evidence="1">site-specific DNA-methyltransferase (adenine-specific)</fullName>
        <ecNumber evidence="1">2.1.1.72</ecNumber>
    </recommendedName>
</protein>
<dbReference type="Pfam" id="PF20473">
    <property type="entry name" value="MmeI_Mtase"/>
    <property type="match status" value="1"/>
</dbReference>
<dbReference type="EMBL" id="CP038444">
    <property type="protein sequence ID" value="QJT30430.1"/>
    <property type="molecule type" value="Genomic_DNA"/>
</dbReference>
<dbReference type="Pfam" id="PF20466">
    <property type="entry name" value="MmeI_TRD"/>
    <property type="match status" value="1"/>
</dbReference>
<dbReference type="REBASE" id="386468">
    <property type="entry name" value="AmeT58ORF9695P"/>
</dbReference>